<dbReference type="AlphaFoldDB" id="A0A8J5H9J5"/>
<keyword evidence="2 3" id="KW-0732">Signal</keyword>
<evidence type="ECO:0000313" key="5">
    <source>
        <dbReference type="Proteomes" id="UP000734854"/>
    </source>
</evidence>
<dbReference type="EMBL" id="JACMSC010000004">
    <property type="protein sequence ID" value="KAG6523870.1"/>
    <property type="molecule type" value="Genomic_DNA"/>
</dbReference>
<evidence type="ECO:0000256" key="1">
    <source>
        <dbReference type="ARBA" id="ARBA00006010"/>
    </source>
</evidence>
<protein>
    <recommendedName>
        <fullName evidence="6">Stigma-specific Stig1 family protein</fullName>
    </recommendedName>
</protein>
<evidence type="ECO:0008006" key="6">
    <source>
        <dbReference type="Google" id="ProtNLM"/>
    </source>
</evidence>
<keyword evidence="5" id="KW-1185">Reference proteome</keyword>
<name>A0A8J5H9J5_ZINOF</name>
<comment type="similarity">
    <text evidence="1">Belongs to the STIG1 family.</text>
</comment>
<comment type="caution">
    <text evidence="4">The sequence shown here is derived from an EMBL/GenBank/DDBJ whole genome shotgun (WGS) entry which is preliminary data.</text>
</comment>
<evidence type="ECO:0000256" key="2">
    <source>
        <dbReference type="ARBA" id="ARBA00022729"/>
    </source>
</evidence>
<feature type="signal peptide" evidence="3">
    <location>
        <begin position="1"/>
        <end position="19"/>
    </location>
</feature>
<dbReference type="Pfam" id="PF04885">
    <property type="entry name" value="Stig1"/>
    <property type="match status" value="1"/>
</dbReference>
<accession>A0A8J5H9J5</accession>
<reference evidence="4 5" key="1">
    <citation type="submission" date="2020-08" db="EMBL/GenBank/DDBJ databases">
        <title>Plant Genome Project.</title>
        <authorList>
            <person name="Zhang R.-G."/>
        </authorList>
    </citation>
    <scope>NUCLEOTIDE SEQUENCE [LARGE SCALE GENOMIC DNA]</scope>
    <source>
        <tissue evidence="4">Rhizome</tissue>
    </source>
</reference>
<proteinExistence type="inferred from homology"/>
<organism evidence="4 5">
    <name type="scientific">Zingiber officinale</name>
    <name type="common">Ginger</name>
    <name type="synonym">Amomum zingiber</name>
    <dbReference type="NCBI Taxonomy" id="94328"/>
    <lineage>
        <taxon>Eukaryota</taxon>
        <taxon>Viridiplantae</taxon>
        <taxon>Streptophyta</taxon>
        <taxon>Embryophyta</taxon>
        <taxon>Tracheophyta</taxon>
        <taxon>Spermatophyta</taxon>
        <taxon>Magnoliopsida</taxon>
        <taxon>Liliopsida</taxon>
        <taxon>Zingiberales</taxon>
        <taxon>Zingiberaceae</taxon>
        <taxon>Zingiber</taxon>
    </lineage>
</organism>
<dbReference type="Proteomes" id="UP000734854">
    <property type="component" value="Unassembled WGS sequence"/>
</dbReference>
<evidence type="ECO:0000256" key="3">
    <source>
        <dbReference type="SAM" id="SignalP"/>
    </source>
</evidence>
<feature type="chain" id="PRO_5035227860" description="Stigma-specific Stig1 family protein" evidence="3">
    <location>
        <begin position="20"/>
        <end position="157"/>
    </location>
</feature>
<gene>
    <name evidence="4" type="ORF">ZIOFF_013757</name>
</gene>
<dbReference type="PANTHER" id="PTHR33227:SF48">
    <property type="entry name" value="STIGMA-SPECIFIC STIG1-LIKE PROTEIN 4"/>
    <property type="match status" value="1"/>
</dbReference>
<dbReference type="PANTHER" id="PTHR33227">
    <property type="entry name" value="STIGMA-SPECIFIC STIG1-LIKE PROTEIN 3"/>
    <property type="match status" value="1"/>
</dbReference>
<dbReference type="InterPro" id="IPR006969">
    <property type="entry name" value="Stig-like"/>
</dbReference>
<dbReference type="OrthoDB" id="2013942at2759"/>
<evidence type="ECO:0000313" key="4">
    <source>
        <dbReference type="EMBL" id="KAG6523870.1"/>
    </source>
</evidence>
<sequence length="157" mass="17443">MKLTLLLLLLFLVTPFAEGDTADNSIPISPWLRRGRTPAPRRQGCWFRPWICCERQRRPLERRLCCSNRCIDVGSNADNCGLCGIRCPFRWRCCNGLCVDIMWNPAHCGSCDNRCSLGSRCLFGLCGYAEPVSTTPPLLHFPSPACPPPPVHPGATA</sequence>